<keyword evidence="1" id="KW-0812">Transmembrane</keyword>
<dbReference type="AlphaFoldDB" id="A0A1I5RYU5"/>
<evidence type="ECO:0000313" key="4">
    <source>
        <dbReference type="Proteomes" id="UP000198857"/>
    </source>
</evidence>
<dbReference type="STRING" id="1523247.SAMN05660464_3770"/>
<evidence type="ECO:0000256" key="2">
    <source>
        <dbReference type="SAM" id="SignalP"/>
    </source>
</evidence>
<sequence>MTAAVRVLVTAPALVRVASAVVLGVPETAGVALWALVEEPGEEPATVCPQAPPGMQAFADDVTAWVKWGVLALIVISAVVSLGAILAGRIFSHPHASRYGAMGVAVVVLVAITYTVILVILDSITGSGCT</sequence>
<reference evidence="4" key="1">
    <citation type="submission" date="2016-10" db="EMBL/GenBank/DDBJ databases">
        <authorList>
            <person name="Varghese N."/>
            <person name="Submissions S."/>
        </authorList>
    </citation>
    <scope>NUCLEOTIDE SEQUENCE [LARGE SCALE GENOMIC DNA]</scope>
    <source>
        <strain evidence="4">DSM 44208</strain>
    </source>
</reference>
<organism evidence="3 4">
    <name type="scientific">Geodermatophilus dictyosporus</name>
    <dbReference type="NCBI Taxonomy" id="1523247"/>
    <lineage>
        <taxon>Bacteria</taxon>
        <taxon>Bacillati</taxon>
        <taxon>Actinomycetota</taxon>
        <taxon>Actinomycetes</taxon>
        <taxon>Geodermatophilales</taxon>
        <taxon>Geodermatophilaceae</taxon>
        <taxon>Geodermatophilus</taxon>
    </lineage>
</organism>
<keyword evidence="2" id="KW-0732">Signal</keyword>
<dbReference type="Proteomes" id="UP000198857">
    <property type="component" value="Unassembled WGS sequence"/>
</dbReference>
<dbReference type="RefSeq" id="WP_091112622.1">
    <property type="nucleotide sequence ID" value="NZ_FOWQ01000006.1"/>
</dbReference>
<keyword evidence="1" id="KW-1133">Transmembrane helix</keyword>
<name>A0A1I5RYU5_9ACTN</name>
<keyword evidence="1" id="KW-0472">Membrane</keyword>
<evidence type="ECO:0000313" key="3">
    <source>
        <dbReference type="EMBL" id="SFP63176.1"/>
    </source>
</evidence>
<proteinExistence type="predicted"/>
<accession>A0A1I5RYU5</accession>
<feature type="transmembrane region" description="Helical" evidence="1">
    <location>
        <begin position="99"/>
        <end position="121"/>
    </location>
</feature>
<feature type="transmembrane region" description="Helical" evidence="1">
    <location>
        <begin position="65"/>
        <end position="87"/>
    </location>
</feature>
<protein>
    <submittedName>
        <fullName evidence="3">Uncharacterized protein</fullName>
    </submittedName>
</protein>
<feature type="signal peptide" evidence="2">
    <location>
        <begin position="1"/>
        <end position="20"/>
    </location>
</feature>
<dbReference type="EMBL" id="FOWQ01000006">
    <property type="protein sequence ID" value="SFP63176.1"/>
    <property type="molecule type" value="Genomic_DNA"/>
</dbReference>
<gene>
    <name evidence="3" type="ORF">SAMN05660464_3770</name>
</gene>
<keyword evidence="4" id="KW-1185">Reference proteome</keyword>
<evidence type="ECO:0000256" key="1">
    <source>
        <dbReference type="SAM" id="Phobius"/>
    </source>
</evidence>
<feature type="chain" id="PRO_5011688049" evidence="2">
    <location>
        <begin position="21"/>
        <end position="130"/>
    </location>
</feature>
<dbReference type="OrthoDB" id="3787642at2"/>